<dbReference type="GO" id="GO:0006281">
    <property type="term" value="P:DNA repair"/>
    <property type="evidence" value="ECO:0007669"/>
    <property type="project" value="InterPro"/>
</dbReference>
<name>A0A8E0RQX4_9TREM</name>
<dbReference type="GO" id="GO:0070182">
    <property type="term" value="F:DNA polymerase binding"/>
    <property type="evidence" value="ECO:0007669"/>
    <property type="project" value="TreeGrafter"/>
</dbReference>
<dbReference type="InterPro" id="IPR026171">
    <property type="entry name" value="FANCI"/>
</dbReference>
<dbReference type="PANTHER" id="PTHR21818">
    <property type="entry name" value="BC025462 PROTEIN"/>
    <property type="match status" value="1"/>
</dbReference>
<dbReference type="EMBL" id="LUCM01007970">
    <property type="protein sequence ID" value="KAA0189140.1"/>
    <property type="molecule type" value="Genomic_DNA"/>
</dbReference>
<feature type="non-terminal residue" evidence="4">
    <location>
        <position position="1385"/>
    </location>
</feature>
<evidence type="ECO:0000256" key="1">
    <source>
        <dbReference type="SAM" id="MobiDB-lite"/>
    </source>
</evidence>
<protein>
    <submittedName>
        <fullName evidence="4">Fanconi anemia group I protein</fullName>
    </submittedName>
</protein>
<feature type="region of interest" description="Disordered" evidence="1">
    <location>
        <begin position="1058"/>
        <end position="1083"/>
    </location>
</feature>
<feature type="domain" description="FANCI solenoid 4" evidence="3">
    <location>
        <begin position="1236"/>
        <end position="1385"/>
    </location>
</feature>
<dbReference type="Proteomes" id="UP000728185">
    <property type="component" value="Unassembled WGS sequence"/>
</dbReference>
<organism evidence="4 5">
    <name type="scientific">Fasciolopsis buskii</name>
    <dbReference type="NCBI Taxonomy" id="27845"/>
    <lineage>
        <taxon>Eukaryota</taxon>
        <taxon>Metazoa</taxon>
        <taxon>Spiralia</taxon>
        <taxon>Lophotrochozoa</taxon>
        <taxon>Platyhelminthes</taxon>
        <taxon>Trematoda</taxon>
        <taxon>Digenea</taxon>
        <taxon>Plagiorchiida</taxon>
        <taxon>Echinostomata</taxon>
        <taxon>Echinostomatoidea</taxon>
        <taxon>Fasciolidae</taxon>
        <taxon>Fasciolopsis</taxon>
    </lineage>
</organism>
<dbReference type="Pfam" id="PF14678">
    <property type="entry name" value="FANCI_S4"/>
    <property type="match status" value="1"/>
</dbReference>
<dbReference type="Pfam" id="PF14676">
    <property type="entry name" value="FANCI_S2"/>
    <property type="match status" value="1"/>
</dbReference>
<accession>A0A8E0RQX4</accession>
<feature type="domain" description="FANCI solenoid 2" evidence="2">
    <location>
        <begin position="288"/>
        <end position="440"/>
    </location>
</feature>
<dbReference type="InterPro" id="IPR029314">
    <property type="entry name" value="FANCI_S4"/>
</dbReference>
<evidence type="ECO:0000259" key="3">
    <source>
        <dbReference type="Pfam" id="PF14678"/>
    </source>
</evidence>
<dbReference type="OrthoDB" id="195089at2759"/>
<keyword evidence="5" id="KW-1185">Reference proteome</keyword>
<gene>
    <name evidence="4" type="ORF">FBUS_06250</name>
</gene>
<evidence type="ECO:0000313" key="5">
    <source>
        <dbReference type="Proteomes" id="UP000728185"/>
    </source>
</evidence>
<reference evidence="4" key="1">
    <citation type="submission" date="2019-05" db="EMBL/GenBank/DDBJ databases">
        <title>Annotation for the trematode Fasciolopsis buski.</title>
        <authorList>
            <person name="Choi Y.-J."/>
        </authorList>
    </citation>
    <scope>NUCLEOTIDE SEQUENCE</scope>
    <source>
        <strain evidence="4">HT</strain>
        <tissue evidence="4">Whole worm</tissue>
    </source>
</reference>
<evidence type="ECO:0000313" key="4">
    <source>
        <dbReference type="EMBL" id="KAA0189140.1"/>
    </source>
</evidence>
<dbReference type="InterPro" id="IPR029315">
    <property type="entry name" value="FANCI_S2"/>
</dbReference>
<proteinExistence type="predicted"/>
<dbReference type="InterPro" id="IPR016024">
    <property type="entry name" value="ARM-type_fold"/>
</dbReference>
<comment type="caution">
    <text evidence="4">The sequence shown here is derived from an EMBL/GenBank/DDBJ whole genome shotgun (WGS) entry which is preliminary data.</text>
</comment>
<evidence type="ECO:0000259" key="2">
    <source>
        <dbReference type="Pfam" id="PF14676"/>
    </source>
</evidence>
<sequence length="1385" mass="152440">METELLENAKDPTKLKQIVNTRRCCEIVDLIRKTLQQENLQSDISVLEALTCGVHGHEELLEICEQFIDILWSVHLSEDYRSATSLFLSVCTEQLEDWKVERLCFRIIQRLKEESFEKFCVFEVFGKSLLRLETSPVILTPLTRPLCSVEWNGENAISLLGAIRDCPISLSSREVILNKALEVLKTVEPFCISGLCRTILLFACVSLPENLKLSEWFFTISLTVIPVESLRSSVLRLLCNCIRIARSDSFLISESSFLRGLCDPKQDPTDLVLRLCSRCSDTDQKHLTQGLTLLGFSLIRLSTSSSFSSATSGLRKSRAKVAQRGIKPNTSPFSTQDATRVRLVHLADQLLTQLFQTCPSTRDDIMNEIVDLIWSESSRSVALHLVDLLADLVALCPVEVACRAARFDAIFDSIGLLPQELAMGLVHAFLPLIRAGNQLDHQCTSTFTAARREGLSLNGENPISRIRNRLFTTLRKIASSPRVLSRRNAVVCFLLLLKHLKVTITAFRSASQSSSGSLSQFSLMSQTQATQNNPGILYTQLQSTQIARQAVALPCDSVQNEALCTEIVGFLHRIIFSAFFRSQKGGMLEDPENRLKSDIYWGLCEVVTRNRGLVEPVITLYVRLLVSCLSQSFLRHLKQTHDLVSLTVLGALEPSSSQIMNNVLPLSLERVVQLDPETNEIHRTEHPEIVAWCLQLVLTLPMFAPAWRRYRFNRSRSCDQSSESTQSSEGFNPFTQCTVAGSIECGRSVSSSLFAKSVTLLLTLSDSLRITPLDEFGFTAEMDFGSNAIGKVNRERANVLLGLYDACLEFELKAPLDSLRKDESAAQQTSLAALVQTSSIASSWTRVRQLFARRIQLRNLVSSKLPPTSGSSTGNGSLLLGPITFHDRSTIRPGLLAMSLISAAEQSHLPQMLRASFYSDEAGPLAHHMLITISARLSHFGHLTRNRVPYAYRDQLIQTLVPVLQHLIRYYDHKLSSLVLPCPETPISNPARSTTTSDANNAEAETKARITASVSTAALSVLDTAFTLVLDELGTGRLHRLVVLLYSVVCDPKYRNPIPDSDGADAGDDLMNSAVDTEDSDSLNNSNLGISPAQALSALIKLIKGWITKLLNSGSNANVASTQKAVSHSVVVTHTRDLVVLLPLLVRLCRARAQVGSTETENANSLAGLDRVLAWLVRLMRAGPPPVRDAGAMINAARVQLVSQAVWLAHLVGTFSDSSSHTDADGDQNTSMDFILNAIASDLHQIVGDASSDRESSIISCGGSELKMNFPMITRSTALSLAPLICSTVLQVLVEFEWLLTALNLDLGSVTQSTSGTYCASYAVENDAKLVGNAREESLCFRLIALGETVAQLLLSAFPIPSAHVDSLLEISAKLFNFLTQFTKY</sequence>
<dbReference type="SUPFAM" id="SSF48371">
    <property type="entry name" value="ARM repeat"/>
    <property type="match status" value="1"/>
</dbReference>
<dbReference type="PANTHER" id="PTHR21818:SF0">
    <property type="entry name" value="FANCONI ANEMIA GROUP I PROTEIN"/>
    <property type="match status" value="1"/>
</dbReference>